<protein>
    <recommendedName>
        <fullName evidence="3">Helicase XPB/Ssl2 N-terminal domain-containing protein</fullName>
    </recommendedName>
</protein>
<dbReference type="RefSeq" id="WP_014269330.1">
    <property type="nucleotide sequence ID" value="NC_016633.1"/>
</dbReference>
<dbReference type="STRING" id="158190.SpiGrapes_0639"/>
<evidence type="ECO:0008006" key="3">
    <source>
        <dbReference type="Google" id="ProtNLM"/>
    </source>
</evidence>
<organism evidence="1 2">
    <name type="scientific">Sphaerochaeta pleomorpha (strain ATCC BAA-1885 / DSM 22778 / Grapes)</name>
    <dbReference type="NCBI Taxonomy" id="158190"/>
    <lineage>
        <taxon>Bacteria</taxon>
        <taxon>Pseudomonadati</taxon>
        <taxon>Spirochaetota</taxon>
        <taxon>Spirochaetia</taxon>
        <taxon>Spirochaetales</taxon>
        <taxon>Sphaerochaetaceae</taxon>
        <taxon>Sphaerochaeta</taxon>
    </lineage>
</organism>
<accession>G8QXX6</accession>
<evidence type="ECO:0000313" key="2">
    <source>
        <dbReference type="Proteomes" id="UP000005632"/>
    </source>
</evidence>
<sequence length="635" mass="71820">MGKLTDVEKELFKKIISRYSEDNYFYLAKNYLGLIPTPFHKPALTTKLCNFFSQAAIQDKIIDLLDELDCFILSYIKLAGPVKAEQVTTLLKAKGSYGTLLRRVANLQERMILLNENGKLIFNPLLESRLNEFSSLKPLLGNVKGKAHNGPYCSGEFLRAYLSLVDKEAKVGFKDEYGSFFPAYNQEQLKQIFSRLGELFLAMGVLETGKEKRISIDFEKADRLLALNDRQLLCFLLAWELPDKAKSNAVGFANNLIEVISSIGSFDTSSLKLLVKTMALKYGIEYESSILDCLSTWGIVTLDGVWHANTIAEEFERSTLVMDSDHTVSYNGTCPPEDILYRFSDLCILDRQTSYKVSPQSFCRALDNGLPFDAIKNYLLQNSYPSMSQSLVKILEITFERYSQVSIYDGIVLCTSGRVERLIESLESLQEHCLKKLSDGVFLMKRSSENTWRQILVSSGSLVPATIAKEQVELIQKEDHPLFNELIQLSHIGKEKLTMQVERQEKQMDSDTSIREVIENANLTPSQRQDLLQRYDARMILSTTQIIGQIVNGVIEAGGFDYQGKVSLCRQAAGKDNIALQLQLTDQELVVQALEVAYTPQKEALLKAAVMPTMEVKIIPVSKIFMVRQLRYYLC</sequence>
<evidence type="ECO:0000313" key="1">
    <source>
        <dbReference type="EMBL" id="AEV28481.1"/>
    </source>
</evidence>
<gene>
    <name evidence="1" type="ordered locus">SpiGrapes_0639</name>
</gene>
<keyword evidence="2" id="KW-1185">Reference proteome</keyword>
<reference evidence="1 2" key="1">
    <citation type="submission" date="2011-11" db="EMBL/GenBank/DDBJ databases">
        <title>Complete sequence of Spirochaeta sp. grapes.</title>
        <authorList>
            <consortium name="US DOE Joint Genome Institute"/>
            <person name="Lucas S."/>
            <person name="Han J."/>
            <person name="Lapidus A."/>
            <person name="Cheng J.-F."/>
            <person name="Goodwin L."/>
            <person name="Pitluck S."/>
            <person name="Peters L."/>
            <person name="Ovchinnikova G."/>
            <person name="Munk A.C."/>
            <person name="Detter J.C."/>
            <person name="Han C."/>
            <person name="Tapia R."/>
            <person name="Land M."/>
            <person name="Hauser L."/>
            <person name="Kyrpides N."/>
            <person name="Ivanova N."/>
            <person name="Pagani I."/>
            <person name="Ritalahtilisa K."/>
            <person name="Loeffler F."/>
            <person name="Woyke T."/>
        </authorList>
    </citation>
    <scope>NUCLEOTIDE SEQUENCE [LARGE SCALE GENOMIC DNA]</scope>
    <source>
        <strain evidence="2">ATCC BAA-1885 / DSM 22778 / Grapes</strain>
    </source>
</reference>
<dbReference type="EMBL" id="CP003155">
    <property type="protein sequence ID" value="AEV28481.1"/>
    <property type="molecule type" value="Genomic_DNA"/>
</dbReference>
<dbReference type="HOGENOM" id="CLU_430765_0_0_12"/>
<proteinExistence type="predicted"/>
<name>G8QXX6_SPHPG</name>
<dbReference type="AlphaFoldDB" id="G8QXX6"/>
<dbReference type="KEGG" id="sgp:SpiGrapes_0639"/>
<dbReference type="OrthoDB" id="354326at2"/>
<dbReference type="Proteomes" id="UP000005632">
    <property type="component" value="Chromosome"/>
</dbReference>